<name>A0A2Z4Y4H0_SUMC1</name>
<proteinExistence type="predicted"/>
<dbReference type="Proteomes" id="UP000262583">
    <property type="component" value="Chromosome"/>
</dbReference>
<dbReference type="AlphaFoldDB" id="A0A2Z4Y4H0"/>
<protein>
    <submittedName>
        <fullName evidence="2">Uncharacterized protein</fullName>
    </submittedName>
</protein>
<dbReference type="KEGG" id="schv:BRCON_0636"/>
<feature type="chain" id="PRO_5016317656" evidence="1">
    <location>
        <begin position="19"/>
        <end position="337"/>
    </location>
</feature>
<evidence type="ECO:0000313" key="2">
    <source>
        <dbReference type="EMBL" id="AXA35413.1"/>
    </source>
</evidence>
<dbReference type="EMBL" id="CP030759">
    <property type="protein sequence ID" value="AXA35413.1"/>
    <property type="molecule type" value="Genomic_DNA"/>
</dbReference>
<dbReference type="InterPro" id="IPR011048">
    <property type="entry name" value="Haem_d1_sf"/>
</dbReference>
<gene>
    <name evidence="2" type="ORF">BRCON_0636</name>
</gene>
<dbReference type="SUPFAM" id="SSF51004">
    <property type="entry name" value="C-terminal (heme d1) domain of cytochrome cd1-nitrite reductase"/>
    <property type="match status" value="1"/>
</dbReference>
<organism evidence="2 3">
    <name type="scientific">Sumerlaea chitinivorans</name>
    <dbReference type="NCBI Taxonomy" id="2250252"/>
    <lineage>
        <taxon>Bacteria</taxon>
        <taxon>Candidatus Sumerlaeota</taxon>
        <taxon>Candidatus Sumerlaeia</taxon>
        <taxon>Candidatus Sumerlaeales</taxon>
        <taxon>Candidatus Sumerlaeaceae</taxon>
        <taxon>Candidatus Sumerlaea</taxon>
    </lineage>
</organism>
<evidence type="ECO:0000313" key="3">
    <source>
        <dbReference type="Proteomes" id="UP000262583"/>
    </source>
</evidence>
<accession>A0A2Z4Y4H0</accession>
<evidence type="ECO:0000256" key="1">
    <source>
        <dbReference type="SAM" id="SignalP"/>
    </source>
</evidence>
<reference evidence="2 3" key="1">
    <citation type="submission" date="2018-05" db="EMBL/GenBank/DDBJ databases">
        <title>A metagenomic window into the 2 km-deep terrestrial subsurface aquifer revealed taxonomically and functionally diverse microbial community comprising novel uncultured bacterial lineages.</title>
        <authorList>
            <person name="Kadnikov V.V."/>
            <person name="Mardanov A.V."/>
            <person name="Beletsky A.V."/>
            <person name="Banks D."/>
            <person name="Pimenov N.V."/>
            <person name="Frank Y.A."/>
            <person name="Karnachuk O.V."/>
            <person name="Ravin N.V."/>
        </authorList>
    </citation>
    <scope>NUCLEOTIDE SEQUENCE [LARGE SCALE GENOMIC DNA]</scope>
    <source>
        <strain evidence="2">BY</strain>
    </source>
</reference>
<keyword evidence="1" id="KW-0732">Signal</keyword>
<sequence>MRKFLIAAVAMIAAASYADTTATYVGKITLPAAYNTGFAATIDFYNADQSLVVGLFNARKVVKVTDPLGTPGVTELADLSTDWPWGSGRGISGINIDQATGNIFGGGDPGVNGGAFILSPTGTKLLIGNPANRMTSLAKFNDAGTTAVGTYVLSSSIRTYDVTQTSMPQISVTAVFSSPWNANIRDVAVSSDYSRVYYSRNGTTADGYAVVQDPTPGDGDLSGLSSTGIYQASGTNGIGAMGLGLWQVSGKEYLLVPDVTAKKVTIIDVDTSNPSASQVVLHVGDASMLSTIRDACVGNIGGTNYLFVTDVGTGASEVEIEIFQLSGFASVGDWSLY</sequence>
<feature type="signal peptide" evidence="1">
    <location>
        <begin position="1"/>
        <end position="18"/>
    </location>
</feature>